<accession>A0A0D1IQ40</accession>
<protein>
    <submittedName>
        <fullName evidence="1">Uncharacterized protein</fullName>
    </submittedName>
</protein>
<reference evidence="1 2" key="1">
    <citation type="submission" date="2014-12" db="EMBL/GenBank/DDBJ databases">
        <title>Comparative genome analysis of Bacillus coagulans HM-08, Clostridium butyricum HM-68, Bacillus subtilis HM-66 and Bacillus licheniformis BL-09.</title>
        <authorList>
            <person name="Zhang H."/>
        </authorList>
    </citation>
    <scope>NUCLEOTIDE SEQUENCE [LARGE SCALE GENOMIC DNA]</scope>
    <source>
        <strain evidence="1 2">HM-66</strain>
    </source>
</reference>
<gene>
    <name evidence="1" type="ORF">SC09_Contig24orf00472</name>
</gene>
<dbReference type="EMBL" id="JXBC01000003">
    <property type="protein sequence ID" value="KIU11473.1"/>
    <property type="molecule type" value="Genomic_DNA"/>
</dbReference>
<dbReference type="AlphaFoldDB" id="A0A0D1IQ40"/>
<evidence type="ECO:0000313" key="1">
    <source>
        <dbReference type="EMBL" id="KIU11473.1"/>
    </source>
</evidence>
<name>A0A0D1IQ40_BACIU</name>
<dbReference type="Proteomes" id="UP000032247">
    <property type="component" value="Unassembled WGS sequence"/>
</dbReference>
<comment type="caution">
    <text evidence="1">The sequence shown here is derived from an EMBL/GenBank/DDBJ whole genome shotgun (WGS) entry which is preliminary data.</text>
</comment>
<dbReference type="PATRIC" id="fig|1423.173.peg.2124"/>
<sequence length="43" mass="4798">MKLVRIKAAGFIPVILKSLINLIAFKTLPSKTFVSQSQKELQP</sequence>
<proteinExistence type="predicted"/>
<evidence type="ECO:0000313" key="2">
    <source>
        <dbReference type="Proteomes" id="UP000032247"/>
    </source>
</evidence>
<organism evidence="1 2">
    <name type="scientific">Bacillus subtilis</name>
    <dbReference type="NCBI Taxonomy" id="1423"/>
    <lineage>
        <taxon>Bacteria</taxon>
        <taxon>Bacillati</taxon>
        <taxon>Bacillota</taxon>
        <taxon>Bacilli</taxon>
        <taxon>Bacillales</taxon>
        <taxon>Bacillaceae</taxon>
        <taxon>Bacillus</taxon>
    </lineage>
</organism>